<evidence type="ECO:0000256" key="1">
    <source>
        <dbReference type="ARBA" id="ARBA00008520"/>
    </source>
</evidence>
<name>A0ABU1SC08_9MICO</name>
<evidence type="ECO:0000256" key="3">
    <source>
        <dbReference type="ARBA" id="ARBA00022729"/>
    </source>
</evidence>
<evidence type="ECO:0000256" key="2">
    <source>
        <dbReference type="ARBA" id="ARBA00022448"/>
    </source>
</evidence>
<comment type="caution">
    <text evidence="5">The sequence shown here is derived from an EMBL/GenBank/DDBJ whole genome shotgun (WGS) entry which is preliminary data.</text>
</comment>
<dbReference type="PROSITE" id="PS51257">
    <property type="entry name" value="PROKAR_LIPOPROTEIN"/>
    <property type="match status" value="1"/>
</dbReference>
<accession>A0ABU1SC08</accession>
<feature type="chain" id="PRO_5046274173" evidence="4">
    <location>
        <begin position="21"/>
        <end position="453"/>
    </location>
</feature>
<protein>
    <submittedName>
        <fullName evidence="5">Multiple sugar transport system substrate-binding protein</fullName>
    </submittedName>
</protein>
<evidence type="ECO:0000256" key="4">
    <source>
        <dbReference type="SAM" id="SignalP"/>
    </source>
</evidence>
<gene>
    <name evidence="5" type="ORF">J2Y69_001710</name>
</gene>
<dbReference type="PANTHER" id="PTHR30061:SF50">
    <property type="entry name" value="MALTOSE_MALTODEXTRIN-BINDING PERIPLASMIC PROTEIN"/>
    <property type="match status" value="1"/>
</dbReference>
<keyword evidence="6" id="KW-1185">Reference proteome</keyword>
<dbReference type="PANTHER" id="PTHR30061">
    <property type="entry name" value="MALTOSE-BINDING PERIPLASMIC PROTEIN"/>
    <property type="match status" value="1"/>
</dbReference>
<dbReference type="InterPro" id="IPR006059">
    <property type="entry name" value="SBP"/>
</dbReference>
<sequence>MSRRFLATVAVAAAATVALAGCSGSTGGGSTGAPAGGAIDGTGKTLTVMMSANGLYPEQQKQWFQKVSDAFEEKTGAKVSFETFASANDELTKIQTSVLSNQGPDVYGLGTTFTPTAYATGAFVKLGDAEWEKVGGRDRFTPSLLGISGPSEKDEVGIPFASRPFVMAYNKDLLAATGITEPPTTWDELTAAAKKTTTGDVHGLAVAYADNYDPWKFIWGMSVQAGNPLVDVKDKKSTIDDPAVTAAYDTYFGWYRDGLVDPAAVGWKNAQAVAAFAEGKAAFLPMTSAVSKATFASSPVASSYAYALLPTVPPGETSRGADGKEAASILSGDNLVVAQYSPNQDLAFALIEMITSTEWQKEYFDTFGELPTGAEAAAQVEKDNPDLSANVQAAAKSVATPFTGAWGDTQLALTNVVVQSLPALQAGSLSDDAIAAAVKDAAGASQSALDKSK</sequence>
<proteinExistence type="inferred from homology"/>
<dbReference type="Pfam" id="PF01547">
    <property type="entry name" value="SBP_bac_1"/>
    <property type="match status" value="1"/>
</dbReference>
<keyword evidence="3 4" id="KW-0732">Signal</keyword>
<keyword evidence="5" id="KW-0762">Sugar transport</keyword>
<evidence type="ECO:0000313" key="6">
    <source>
        <dbReference type="Proteomes" id="UP001259347"/>
    </source>
</evidence>
<feature type="signal peptide" evidence="4">
    <location>
        <begin position="1"/>
        <end position="20"/>
    </location>
</feature>
<dbReference type="Gene3D" id="3.40.190.10">
    <property type="entry name" value="Periplasmic binding protein-like II"/>
    <property type="match status" value="1"/>
</dbReference>
<comment type="similarity">
    <text evidence="1">Belongs to the bacterial solute-binding protein 1 family.</text>
</comment>
<dbReference type="Proteomes" id="UP001259347">
    <property type="component" value="Unassembled WGS sequence"/>
</dbReference>
<organism evidence="5 6">
    <name type="scientific">Microbacterium resistens</name>
    <dbReference type="NCBI Taxonomy" id="156977"/>
    <lineage>
        <taxon>Bacteria</taxon>
        <taxon>Bacillati</taxon>
        <taxon>Actinomycetota</taxon>
        <taxon>Actinomycetes</taxon>
        <taxon>Micrococcales</taxon>
        <taxon>Microbacteriaceae</taxon>
        <taxon>Microbacterium</taxon>
    </lineage>
</organism>
<dbReference type="SUPFAM" id="SSF53850">
    <property type="entry name" value="Periplasmic binding protein-like II"/>
    <property type="match status" value="1"/>
</dbReference>
<reference evidence="5 6" key="1">
    <citation type="submission" date="2023-07" db="EMBL/GenBank/DDBJ databases">
        <title>Sorghum-associated microbial communities from plants grown in Nebraska, USA.</title>
        <authorList>
            <person name="Schachtman D."/>
        </authorList>
    </citation>
    <scope>NUCLEOTIDE SEQUENCE [LARGE SCALE GENOMIC DNA]</scope>
    <source>
        <strain evidence="5 6">2980</strain>
    </source>
</reference>
<keyword evidence="2" id="KW-0813">Transport</keyword>
<evidence type="ECO:0000313" key="5">
    <source>
        <dbReference type="EMBL" id="MDR6867111.1"/>
    </source>
</evidence>
<dbReference type="EMBL" id="JAVDUM010000006">
    <property type="protein sequence ID" value="MDR6867111.1"/>
    <property type="molecule type" value="Genomic_DNA"/>
</dbReference>